<dbReference type="EMBL" id="JABFTP020000124">
    <property type="protein sequence ID" value="KAL3278842.1"/>
    <property type="molecule type" value="Genomic_DNA"/>
</dbReference>
<keyword evidence="2" id="KW-0732">Signal</keyword>
<dbReference type="Proteomes" id="UP001516400">
    <property type="component" value="Unassembled WGS sequence"/>
</dbReference>
<keyword evidence="4" id="KW-1185">Reference proteome</keyword>
<proteinExistence type="predicted"/>
<dbReference type="AlphaFoldDB" id="A0ABD2NJH9"/>
<evidence type="ECO:0000313" key="3">
    <source>
        <dbReference type="EMBL" id="KAL3278842.1"/>
    </source>
</evidence>
<evidence type="ECO:0000256" key="1">
    <source>
        <dbReference type="SAM" id="MobiDB-lite"/>
    </source>
</evidence>
<organism evidence="3 4">
    <name type="scientific">Cryptolaemus montrouzieri</name>
    <dbReference type="NCBI Taxonomy" id="559131"/>
    <lineage>
        <taxon>Eukaryota</taxon>
        <taxon>Metazoa</taxon>
        <taxon>Ecdysozoa</taxon>
        <taxon>Arthropoda</taxon>
        <taxon>Hexapoda</taxon>
        <taxon>Insecta</taxon>
        <taxon>Pterygota</taxon>
        <taxon>Neoptera</taxon>
        <taxon>Endopterygota</taxon>
        <taxon>Coleoptera</taxon>
        <taxon>Polyphaga</taxon>
        <taxon>Cucujiformia</taxon>
        <taxon>Coccinelloidea</taxon>
        <taxon>Coccinellidae</taxon>
        <taxon>Scymninae</taxon>
        <taxon>Scymnini</taxon>
        <taxon>Cryptolaemus</taxon>
    </lineage>
</organism>
<reference evidence="3 4" key="1">
    <citation type="journal article" date="2021" name="BMC Biol.">
        <title>Horizontally acquired antibacterial genes associated with adaptive radiation of ladybird beetles.</title>
        <authorList>
            <person name="Li H.S."/>
            <person name="Tang X.F."/>
            <person name="Huang Y.H."/>
            <person name="Xu Z.Y."/>
            <person name="Chen M.L."/>
            <person name="Du X.Y."/>
            <person name="Qiu B.Y."/>
            <person name="Chen P.T."/>
            <person name="Zhang W."/>
            <person name="Slipinski A."/>
            <person name="Escalona H.E."/>
            <person name="Waterhouse R.M."/>
            <person name="Zwick A."/>
            <person name="Pang H."/>
        </authorList>
    </citation>
    <scope>NUCLEOTIDE SEQUENCE [LARGE SCALE GENOMIC DNA]</scope>
    <source>
        <strain evidence="3">SYSU2018</strain>
    </source>
</reference>
<sequence length="136" mass="14155">MMCTIRGCLLVISLISISSAFLWTDEDCNHYCDDDEYIDWFTQWLCDLTCYDVEDETDSPPVSTTVPSTSVPTTSVSPVAPPSEPPATTAAPAAPSPGATTIASPDAPMSPSPAAATPTSPTVDQTTVAATTMPPA</sequence>
<comment type="caution">
    <text evidence="3">The sequence shown here is derived from an EMBL/GenBank/DDBJ whole genome shotgun (WGS) entry which is preliminary data.</text>
</comment>
<gene>
    <name evidence="3" type="ORF">HHI36_016362</name>
</gene>
<evidence type="ECO:0000313" key="4">
    <source>
        <dbReference type="Proteomes" id="UP001516400"/>
    </source>
</evidence>
<accession>A0ABD2NJH9</accession>
<feature type="region of interest" description="Disordered" evidence="1">
    <location>
        <begin position="55"/>
        <end position="136"/>
    </location>
</feature>
<protein>
    <submittedName>
        <fullName evidence="3">Uncharacterized protein</fullName>
    </submittedName>
</protein>
<feature type="signal peptide" evidence="2">
    <location>
        <begin position="1"/>
        <end position="20"/>
    </location>
</feature>
<feature type="compositionally biased region" description="Low complexity" evidence="1">
    <location>
        <begin position="59"/>
        <end position="78"/>
    </location>
</feature>
<feature type="chain" id="PRO_5044862606" evidence="2">
    <location>
        <begin position="21"/>
        <end position="136"/>
    </location>
</feature>
<feature type="compositionally biased region" description="Low complexity" evidence="1">
    <location>
        <begin position="86"/>
        <end position="122"/>
    </location>
</feature>
<name>A0ABD2NJH9_9CUCU</name>
<evidence type="ECO:0000256" key="2">
    <source>
        <dbReference type="SAM" id="SignalP"/>
    </source>
</evidence>